<reference evidence="10 11" key="1">
    <citation type="submission" date="2016-11" db="EMBL/GenBank/DDBJ databases">
        <authorList>
            <person name="Jaros S."/>
            <person name="Januszkiewicz K."/>
            <person name="Wedrychowicz H."/>
        </authorList>
    </citation>
    <scope>NUCLEOTIDE SEQUENCE [LARGE SCALE GENOMIC DNA]</scope>
    <source>
        <strain evidence="10 11">DSM 21986</strain>
    </source>
</reference>
<comment type="catalytic activity">
    <reaction evidence="7">
        <text>alpha-D-mannose 1-phosphate + GTP + H(+) = GDP-alpha-D-mannose + diphosphate</text>
        <dbReference type="Rhea" id="RHEA:15229"/>
        <dbReference type="ChEBI" id="CHEBI:15378"/>
        <dbReference type="ChEBI" id="CHEBI:33019"/>
        <dbReference type="ChEBI" id="CHEBI:37565"/>
        <dbReference type="ChEBI" id="CHEBI:57527"/>
        <dbReference type="ChEBI" id="CHEBI:58409"/>
        <dbReference type="EC" id="2.7.7.13"/>
    </reaction>
</comment>
<dbReference type="InterPro" id="IPR049577">
    <property type="entry name" value="GMPP_N"/>
</dbReference>
<dbReference type="Gene3D" id="3.90.550.10">
    <property type="entry name" value="Spore Coat Polysaccharide Biosynthesis Protein SpsA, Chain A"/>
    <property type="match status" value="1"/>
</dbReference>
<evidence type="ECO:0000256" key="2">
    <source>
        <dbReference type="ARBA" id="ARBA00012387"/>
    </source>
</evidence>
<protein>
    <recommendedName>
        <fullName evidence="2">mannose-1-phosphate guanylyltransferase</fullName>
        <ecNumber evidence="2">2.7.7.13</ecNumber>
    </recommendedName>
</protein>
<accession>A0A1M5AAX1</accession>
<gene>
    <name evidence="10" type="ORF">SAMN05443144_1079</name>
</gene>
<dbReference type="RefSeq" id="WP_073061826.1">
    <property type="nucleotide sequence ID" value="NZ_FQUS01000007.1"/>
</dbReference>
<dbReference type="Pfam" id="PF22640">
    <property type="entry name" value="ManC_GMP_beta-helix"/>
    <property type="match status" value="1"/>
</dbReference>
<dbReference type="EMBL" id="FQUS01000007">
    <property type="protein sequence ID" value="SHF27419.1"/>
    <property type="molecule type" value="Genomic_DNA"/>
</dbReference>
<dbReference type="STRING" id="1194090.SAMN05443144_1079"/>
<evidence type="ECO:0000256" key="5">
    <source>
        <dbReference type="ARBA" id="ARBA00022741"/>
    </source>
</evidence>
<dbReference type="PANTHER" id="PTHR46390">
    <property type="entry name" value="MANNOSE-1-PHOSPHATE GUANYLYLTRANSFERASE"/>
    <property type="match status" value="1"/>
</dbReference>
<dbReference type="Pfam" id="PF00483">
    <property type="entry name" value="NTP_transferase"/>
    <property type="match status" value="1"/>
</dbReference>
<evidence type="ECO:0000256" key="1">
    <source>
        <dbReference type="ARBA" id="ARBA00006115"/>
    </source>
</evidence>
<evidence type="ECO:0000313" key="10">
    <source>
        <dbReference type="EMBL" id="SHF27419.1"/>
    </source>
</evidence>
<comment type="similarity">
    <text evidence="1">Belongs to the mannose-6-phosphate isomerase type 2 family.</text>
</comment>
<feature type="domain" description="Nucleotidyl transferase" evidence="8">
    <location>
        <begin position="4"/>
        <end position="288"/>
    </location>
</feature>
<dbReference type="FunFam" id="3.90.550.10:FF:000046">
    <property type="entry name" value="Mannose-1-phosphate guanylyltransferase (GDP)"/>
    <property type="match status" value="1"/>
</dbReference>
<proteinExistence type="inferred from homology"/>
<dbReference type="InterPro" id="IPR005835">
    <property type="entry name" value="NTP_transferase_dom"/>
</dbReference>
<dbReference type="CDD" id="cd02509">
    <property type="entry name" value="GDP-M1P_Guanylyltransferase"/>
    <property type="match status" value="1"/>
</dbReference>
<evidence type="ECO:0000259" key="8">
    <source>
        <dbReference type="Pfam" id="PF00483"/>
    </source>
</evidence>
<dbReference type="SUPFAM" id="SSF159283">
    <property type="entry name" value="Guanosine diphospho-D-mannose pyrophosphorylase/mannose-6-phosphate isomerase linker domain"/>
    <property type="match status" value="1"/>
</dbReference>
<keyword evidence="6" id="KW-0342">GTP-binding</keyword>
<keyword evidence="5" id="KW-0547">Nucleotide-binding</keyword>
<evidence type="ECO:0000256" key="4">
    <source>
        <dbReference type="ARBA" id="ARBA00022695"/>
    </source>
</evidence>
<dbReference type="GO" id="GO:0004475">
    <property type="term" value="F:mannose-1-phosphate guanylyltransferase (GTP) activity"/>
    <property type="evidence" value="ECO:0007669"/>
    <property type="project" value="UniProtKB-EC"/>
</dbReference>
<sequence>MLHAVIMAGGSGTRFWPRSTREHPKQFLTLFGDRTMLQATADRIAPLIPSERIWVITNDRYVSLVRKQLPEVPQKNIVGEAVAKNTAPCVALAAALIREQDPDGTMAVLPADHLISQTDSFLSILETADTKAREGHHLVTIGIQPDRPETGYGYIEFDKDSSESYRGPDIKKVKQFREKPDQQTARQFIESGTFLWNSGMFVWSAGTILREFGRHLPDIKKQVDQLRPAIGSENQKEAVDAFYHACPSISIDYGIMEPSDDVFVVPGSFGWNDVGSWKAVYELRDKDRDGNVIQADSAALAGATGNLIQSDSGKMIALVGVENLAVVETEDAILVCNLDEAQGVKQIVNQLKEKEETKKFL</sequence>
<dbReference type="PANTHER" id="PTHR46390:SF1">
    <property type="entry name" value="MANNOSE-1-PHOSPHATE GUANYLYLTRANSFERASE"/>
    <property type="match status" value="1"/>
</dbReference>
<dbReference type="EC" id="2.7.7.13" evidence="2"/>
<dbReference type="SUPFAM" id="SSF53448">
    <property type="entry name" value="Nucleotide-diphospho-sugar transferases"/>
    <property type="match status" value="1"/>
</dbReference>
<dbReference type="GO" id="GO:0005525">
    <property type="term" value="F:GTP binding"/>
    <property type="evidence" value="ECO:0007669"/>
    <property type="project" value="UniProtKB-KW"/>
</dbReference>
<evidence type="ECO:0000256" key="6">
    <source>
        <dbReference type="ARBA" id="ARBA00023134"/>
    </source>
</evidence>
<keyword evidence="3 10" id="KW-0808">Transferase</keyword>
<dbReference type="AlphaFoldDB" id="A0A1M5AAX1"/>
<dbReference type="InterPro" id="IPR051161">
    <property type="entry name" value="Mannose-6P_isomerase_type2"/>
</dbReference>
<evidence type="ECO:0000259" key="9">
    <source>
        <dbReference type="Pfam" id="PF22640"/>
    </source>
</evidence>
<name>A0A1M5AAX1_9BACT</name>
<organism evidence="10 11">
    <name type="scientific">Fodinibius roseus</name>
    <dbReference type="NCBI Taxonomy" id="1194090"/>
    <lineage>
        <taxon>Bacteria</taxon>
        <taxon>Pseudomonadati</taxon>
        <taxon>Balneolota</taxon>
        <taxon>Balneolia</taxon>
        <taxon>Balneolales</taxon>
        <taxon>Balneolaceae</taxon>
        <taxon>Fodinibius</taxon>
    </lineage>
</organism>
<dbReference type="InterPro" id="IPR054566">
    <property type="entry name" value="ManC/GMP-like_b-helix"/>
</dbReference>
<keyword evidence="11" id="KW-1185">Reference proteome</keyword>
<evidence type="ECO:0000256" key="3">
    <source>
        <dbReference type="ARBA" id="ARBA00022679"/>
    </source>
</evidence>
<dbReference type="InterPro" id="IPR029044">
    <property type="entry name" value="Nucleotide-diphossugar_trans"/>
</dbReference>
<feature type="domain" description="MannoseP isomerase/GMP-like beta-helix" evidence="9">
    <location>
        <begin position="304"/>
        <end position="351"/>
    </location>
</feature>
<evidence type="ECO:0000313" key="11">
    <source>
        <dbReference type="Proteomes" id="UP000184041"/>
    </source>
</evidence>
<evidence type="ECO:0000256" key="7">
    <source>
        <dbReference type="ARBA" id="ARBA00047343"/>
    </source>
</evidence>
<dbReference type="GO" id="GO:0009298">
    <property type="term" value="P:GDP-mannose biosynthetic process"/>
    <property type="evidence" value="ECO:0007669"/>
    <property type="project" value="TreeGrafter"/>
</dbReference>
<keyword evidence="4 10" id="KW-0548">Nucleotidyltransferase</keyword>
<dbReference type="OrthoDB" id="9806359at2"/>
<dbReference type="Proteomes" id="UP000184041">
    <property type="component" value="Unassembled WGS sequence"/>
</dbReference>